<protein>
    <submittedName>
        <fullName evidence="2">DUF1146 domain-containing protein</fullName>
    </submittedName>
</protein>
<evidence type="ECO:0000313" key="2">
    <source>
        <dbReference type="EMBL" id="MBO1307492.1"/>
    </source>
</evidence>
<organism evidence="2 3">
    <name type="scientific">Candidatus Enterococcus moelleringii</name>
    <dbReference type="NCBI Taxonomy" id="2815325"/>
    <lineage>
        <taxon>Bacteria</taxon>
        <taxon>Bacillati</taxon>
        <taxon>Bacillota</taxon>
        <taxon>Bacilli</taxon>
        <taxon>Lactobacillales</taxon>
        <taxon>Enterococcaceae</taxon>
        <taxon>Enterococcus</taxon>
    </lineage>
</organism>
<proteinExistence type="predicted"/>
<reference evidence="2 3" key="1">
    <citation type="submission" date="2021-03" db="EMBL/GenBank/DDBJ databases">
        <title>Enterococcal diversity collection.</title>
        <authorList>
            <person name="Gilmore M.S."/>
            <person name="Schwartzman J."/>
            <person name="Van Tyne D."/>
            <person name="Martin M."/>
            <person name="Earl A.M."/>
            <person name="Manson A.L."/>
            <person name="Straub T."/>
            <person name="Salamzade R."/>
            <person name="Saavedra J."/>
            <person name="Lebreton F."/>
            <person name="Prichula J."/>
            <person name="Schaufler K."/>
            <person name="Gaca A."/>
            <person name="Sgardioli B."/>
            <person name="Wagenaar J."/>
            <person name="Strong T."/>
        </authorList>
    </citation>
    <scope>NUCLEOTIDE SEQUENCE [LARGE SCALE GENOMIC DNA]</scope>
    <source>
        <strain evidence="2 3">669A</strain>
    </source>
</reference>
<name>A0ABS3LCY0_9ENTE</name>
<gene>
    <name evidence="2" type="ORF">JZO70_15045</name>
</gene>
<comment type="caution">
    <text evidence="2">The sequence shown here is derived from an EMBL/GenBank/DDBJ whole genome shotgun (WGS) entry which is preliminary data.</text>
</comment>
<dbReference type="Proteomes" id="UP000664601">
    <property type="component" value="Unassembled WGS sequence"/>
</dbReference>
<dbReference type="Pfam" id="PF06612">
    <property type="entry name" value="DUF1146"/>
    <property type="match status" value="1"/>
</dbReference>
<keyword evidence="1" id="KW-0812">Transmembrane</keyword>
<sequence length="77" mass="9070">MQVYGIDAIIRIVSHFAFIYLAFWALRSLRTEKLFKAHYETQIRMTIMMASVALGFTFSTFFLEIIAMCKNIFLSYQ</sequence>
<accession>A0ABS3LCY0</accession>
<evidence type="ECO:0000256" key="1">
    <source>
        <dbReference type="SAM" id="Phobius"/>
    </source>
</evidence>
<dbReference type="EMBL" id="JAFREM010000025">
    <property type="protein sequence ID" value="MBO1307492.1"/>
    <property type="molecule type" value="Genomic_DNA"/>
</dbReference>
<keyword evidence="1" id="KW-1133">Transmembrane helix</keyword>
<dbReference type="NCBIfam" id="TIGR02327">
    <property type="entry name" value="int_mem_ywzB"/>
    <property type="match status" value="1"/>
</dbReference>
<dbReference type="InterPro" id="IPR009526">
    <property type="entry name" value="DUF1146"/>
</dbReference>
<feature type="transmembrane region" description="Helical" evidence="1">
    <location>
        <begin position="6"/>
        <end position="26"/>
    </location>
</feature>
<feature type="transmembrane region" description="Helical" evidence="1">
    <location>
        <begin position="47"/>
        <end position="68"/>
    </location>
</feature>
<dbReference type="RefSeq" id="WP_207674491.1">
    <property type="nucleotide sequence ID" value="NZ_JAFREM010000025.1"/>
</dbReference>
<keyword evidence="1" id="KW-0472">Membrane</keyword>
<evidence type="ECO:0000313" key="3">
    <source>
        <dbReference type="Proteomes" id="UP000664601"/>
    </source>
</evidence>
<keyword evidence="3" id="KW-1185">Reference proteome</keyword>